<dbReference type="NCBIfam" id="TIGR02432">
    <property type="entry name" value="lysidine_TilS_N"/>
    <property type="match status" value="1"/>
</dbReference>
<reference evidence="9" key="1">
    <citation type="journal article" date="2019" name="Int. J. Syst. Evol. Microbiol.">
        <title>The Global Catalogue of Microorganisms (GCM) 10K type strain sequencing project: providing services to taxonomists for standard genome sequencing and annotation.</title>
        <authorList>
            <consortium name="The Broad Institute Genomics Platform"/>
            <consortium name="The Broad Institute Genome Sequencing Center for Infectious Disease"/>
            <person name="Wu L."/>
            <person name="Ma J."/>
        </authorList>
    </citation>
    <scope>NUCLEOTIDE SEQUENCE [LARGE SCALE GENOMIC DNA]</scope>
    <source>
        <strain evidence="9">CGMCC 1.15731</strain>
    </source>
</reference>
<comment type="similarity">
    <text evidence="6">Belongs to the tRNA(Ile)-lysidine synthase family.</text>
</comment>
<dbReference type="EMBL" id="JBHSEL010000001">
    <property type="protein sequence ID" value="MFC4623652.1"/>
    <property type="molecule type" value="Genomic_DNA"/>
</dbReference>
<evidence type="ECO:0000256" key="6">
    <source>
        <dbReference type="HAMAP-Rule" id="MF_01161"/>
    </source>
</evidence>
<protein>
    <recommendedName>
        <fullName evidence="6">tRNA(Ile)-lysidine synthase</fullName>
        <ecNumber evidence="6">6.3.4.19</ecNumber>
    </recommendedName>
    <alternativeName>
        <fullName evidence="6">tRNA(Ile)-2-lysyl-cytidine synthase</fullName>
    </alternativeName>
    <alternativeName>
        <fullName evidence="6">tRNA(Ile)-lysidine synthetase</fullName>
    </alternativeName>
</protein>
<gene>
    <name evidence="6 8" type="primary">tilS</name>
    <name evidence="8" type="ORF">ACFO1V_00135</name>
</gene>
<evidence type="ECO:0000313" key="8">
    <source>
        <dbReference type="EMBL" id="MFC4623652.1"/>
    </source>
</evidence>
<dbReference type="Proteomes" id="UP001596042">
    <property type="component" value="Unassembled WGS sequence"/>
</dbReference>
<dbReference type="RefSeq" id="WP_374829955.1">
    <property type="nucleotide sequence ID" value="NZ_JBHEEZ010000002.1"/>
</dbReference>
<evidence type="ECO:0000256" key="1">
    <source>
        <dbReference type="ARBA" id="ARBA00022598"/>
    </source>
</evidence>
<dbReference type="InterPro" id="IPR012094">
    <property type="entry name" value="tRNA_Ile_lys_synt"/>
</dbReference>
<comment type="caution">
    <text evidence="8">The sequence shown here is derived from an EMBL/GenBank/DDBJ whole genome shotgun (WGS) entry which is preliminary data.</text>
</comment>
<keyword evidence="2 6" id="KW-0819">tRNA processing</keyword>
<sequence>MLNAGDLTHLQPSLIFAPHALENTGALIAAVSGGSDSLALLFLLHDYLTGLDNPPRLLAVTVDHRLRPESTAEAENVGRLCQRFGIEHQILSWTDPKPAHGIAAAAREARYRLLLKAAREAHAACILTGHTRNDQIETYLMRKARSQGAASRGLAAMADNVTLEGTVQLLRPFLGITREALRVYLRARDIPWVDDPSNVNIAYERPRIRLNADKEQEERILAEIAAATAARKRDNDRLTAALADPASLWRDAAHQLHVDAAIFASLPESVQSLFAGLVTALAGGRRFMPGEAERSRIAHFLTTANTVARMTQGGALITRAGKNKTHIFRREQRNLPMDELAPHATIIWDGRYRLHNEGTATVTIAPADSCSLAAFLERKGIAADAALRRALCVAPVIYHDGAPCAFPLLEREESPSHIRISNHYALFDHVLSGHDSGLAEAVRLRLEHK</sequence>
<dbReference type="InterPro" id="IPR012795">
    <property type="entry name" value="tRNA_Ile_lys_synt_N"/>
</dbReference>
<comment type="catalytic activity">
    <reaction evidence="5 6">
        <text>cytidine(34) in tRNA(Ile2) + L-lysine + ATP = lysidine(34) in tRNA(Ile2) + AMP + diphosphate + H(+)</text>
        <dbReference type="Rhea" id="RHEA:43744"/>
        <dbReference type="Rhea" id="RHEA-COMP:10625"/>
        <dbReference type="Rhea" id="RHEA-COMP:10670"/>
        <dbReference type="ChEBI" id="CHEBI:15378"/>
        <dbReference type="ChEBI" id="CHEBI:30616"/>
        <dbReference type="ChEBI" id="CHEBI:32551"/>
        <dbReference type="ChEBI" id="CHEBI:33019"/>
        <dbReference type="ChEBI" id="CHEBI:82748"/>
        <dbReference type="ChEBI" id="CHEBI:83665"/>
        <dbReference type="ChEBI" id="CHEBI:456215"/>
        <dbReference type="EC" id="6.3.4.19"/>
    </reaction>
</comment>
<evidence type="ECO:0000256" key="4">
    <source>
        <dbReference type="ARBA" id="ARBA00022840"/>
    </source>
</evidence>
<keyword evidence="9" id="KW-1185">Reference proteome</keyword>
<evidence type="ECO:0000256" key="2">
    <source>
        <dbReference type="ARBA" id="ARBA00022694"/>
    </source>
</evidence>
<keyword evidence="1 6" id="KW-0436">Ligase</keyword>
<accession>A0ABV9H1Z3</accession>
<dbReference type="SUPFAM" id="SSF52402">
    <property type="entry name" value="Adenine nucleotide alpha hydrolases-like"/>
    <property type="match status" value="1"/>
</dbReference>
<organism evidence="8 9">
    <name type="scientific">Daeguia caeni</name>
    <dbReference type="NCBI Taxonomy" id="439612"/>
    <lineage>
        <taxon>Bacteria</taxon>
        <taxon>Pseudomonadati</taxon>
        <taxon>Pseudomonadota</taxon>
        <taxon>Alphaproteobacteria</taxon>
        <taxon>Hyphomicrobiales</taxon>
        <taxon>Brucellaceae</taxon>
        <taxon>Daeguia</taxon>
    </lineage>
</organism>
<feature type="binding site" evidence="6">
    <location>
        <begin position="32"/>
        <end position="37"/>
    </location>
    <ligand>
        <name>ATP</name>
        <dbReference type="ChEBI" id="CHEBI:30616"/>
    </ligand>
</feature>
<dbReference type="InterPro" id="IPR011063">
    <property type="entry name" value="TilS/TtcA_N"/>
</dbReference>
<dbReference type="PANTHER" id="PTHR43033">
    <property type="entry name" value="TRNA(ILE)-LYSIDINE SYNTHASE-RELATED"/>
    <property type="match status" value="1"/>
</dbReference>
<evidence type="ECO:0000313" key="9">
    <source>
        <dbReference type="Proteomes" id="UP001596042"/>
    </source>
</evidence>
<keyword evidence="4 6" id="KW-0067">ATP-binding</keyword>
<evidence type="ECO:0000256" key="3">
    <source>
        <dbReference type="ARBA" id="ARBA00022741"/>
    </source>
</evidence>
<proteinExistence type="inferred from homology"/>
<dbReference type="Gene3D" id="3.40.50.620">
    <property type="entry name" value="HUPs"/>
    <property type="match status" value="1"/>
</dbReference>
<dbReference type="CDD" id="cd01992">
    <property type="entry name" value="TilS_N"/>
    <property type="match status" value="1"/>
</dbReference>
<dbReference type="EC" id="6.3.4.19" evidence="6"/>
<evidence type="ECO:0000259" key="7">
    <source>
        <dbReference type="Pfam" id="PF01171"/>
    </source>
</evidence>
<dbReference type="Pfam" id="PF01171">
    <property type="entry name" value="ATP_bind_3"/>
    <property type="match status" value="1"/>
</dbReference>
<keyword evidence="3 6" id="KW-0547">Nucleotide-binding</keyword>
<dbReference type="HAMAP" id="MF_01161">
    <property type="entry name" value="tRNA_Ile_lys_synt"/>
    <property type="match status" value="1"/>
</dbReference>
<name>A0ABV9H1Z3_9HYPH</name>
<feature type="domain" description="tRNA(Ile)-lysidine/2-thiocytidine synthase N-terminal" evidence="7">
    <location>
        <begin position="27"/>
        <end position="210"/>
    </location>
</feature>
<evidence type="ECO:0000256" key="5">
    <source>
        <dbReference type="ARBA" id="ARBA00048539"/>
    </source>
</evidence>
<dbReference type="PANTHER" id="PTHR43033:SF1">
    <property type="entry name" value="TRNA(ILE)-LYSIDINE SYNTHASE-RELATED"/>
    <property type="match status" value="1"/>
</dbReference>
<comment type="subcellular location">
    <subcellularLocation>
        <location evidence="6">Cytoplasm</location>
    </subcellularLocation>
</comment>
<comment type="domain">
    <text evidence="6">The N-terminal region contains the highly conserved SGGXDS motif, predicted to be a P-loop motif involved in ATP binding.</text>
</comment>
<dbReference type="InterPro" id="IPR014729">
    <property type="entry name" value="Rossmann-like_a/b/a_fold"/>
</dbReference>
<dbReference type="GO" id="GO:0032267">
    <property type="term" value="F:tRNA(Ile)-lysidine synthase activity"/>
    <property type="evidence" value="ECO:0007669"/>
    <property type="project" value="UniProtKB-EC"/>
</dbReference>
<comment type="function">
    <text evidence="6">Ligates lysine onto the cytidine present at position 34 of the AUA codon-specific tRNA(Ile) that contains the anticodon CAU, in an ATP-dependent manner. Cytidine is converted to lysidine, thus changing the amino acid specificity of the tRNA from methionine to isoleucine.</text>
</comment>
<keyword evidence="6" id="KW-0963">Cytoplasm</keyword>